<reference evidence="2 3" key="1">
    <citation type="submission" date="2017-11" db="EMBL/GenBank/DDBJ databases">
        <title>Rhodohalobacter 15182 sp. nov., isolated from a salt lake.</title>
        <authorList>
            <person name="Han S."/>
        </authorList>
    </citation>
    <scope>NUCLEOTIDE SEQUENCE [LARGE SCALE GENOMIC DNA]</scope>
    <source>
        <strain evidence="2 3">15182</strain>
    </source>
</reference>
<dbReference type="AlphaFoldDB" id="A0A2N0VGI3"/>
<feature type="transmembrane region" description="Helical" evidence="1">
    <location>
        <begin position="82"/>
        <end position="102"/>
    </location>
</feature>
<dbReference type="OrthoDB" id="710438at2"/>
<sequence>MTEEDKLFKELLSHGEENLPFPDIEDDVMLNIERLELEKKAIQEDYQRGVAFSWFFFIVGIVSGIVLMSLIPQMEFQVSPKYTDTILLVFQVGFILFVLTHFEKLMSMTRKNIMKF</sequence>
<gene>
    <name evidence="2" type="ORF">CWD77_11920</name>
</gene>
<organism evidence="2 3">
    <name type="scientific">Rhodohalobacter barkolensis</name>
    <dbReference type="NCBI Taxonomy" id="2053187"/>
    <lineage>
        <taxon>Bacteria</taxon>
        <taxon>Pseudomonadati</taxon>
        <taxon>Balneolota</taxon>
        <taxon>Balneolia</taxon>
        <taxon>Balneolales</taxon>
        <taxon>Balneolaceae</taxon>
        <taxon>Rhodohalobacter</taxon>
    </lineage>
</organism>
<accession>A0A2N0VGI3</accession>
<evidence type="ECO:0000313" key="3">
    <source>
        <dbReference type="Proteomes" id="UP000233398"/>
    </source>
</evidence>
<keyword evidence="1" id="KW-1133">Transmembrane helix</keyword>
<dbReference type="RefSeq" id="WP_101073787.1">
    <property type="nucleotide sequence ID" value="NZ_PISP01000003.1"/>
</dbReference>
<keyword evidence="1" id="KW-0472">Membrane</keyword>
<evidence type="ECO:0000256" key="1">
    <source>
        <dbReference type="SAM" id="Phobius"/>
    </source>
</evidence>
<dbReference type="EMBL" id="PISP01000003">
    <property type="protein sequence ID" value="PKD43312.1"/>
    <property type="molecule type" value="Genomic_DNA"/>
</dbReference>
<evidence type="ECO:0000313" key="2">
    <source>
        <dbReference type="EMBL" id="PKD43312.1"/>
    </source>
</evidence>
<protein>
    <submittedName>
        <fullName evidence="2">Uncharacterized protein</fullName>
    </submittedName>
</protein>
<name>A0A2N0VGI3_9BACT</name>
<dbReference type="Proteomes" id="UP000233398">
    <property type="component" value="Unassembled WGS sequence"/>
</dbReference>
<proteinExistence type="predicted"/>
<comment type="caution">
    <text evidence="2">The sequence shown here is derived from an EMBL/GenBank/DDBJ whole genome shotgun (WGS) entry which is preliminary data.</text>
</comment>
<keyword evidence="1" id="KW-0812">Transmembrane</keyword>
<feature type="transmembrane region" description="Helical" evidence="1">
    <location>
        <begin position="49"/>
        <end position="70"/>
    </location>
</feature>
<keyword evidence="3" id="KW-1185">Reference proteome</keyword>